<dbReference type="InterPro" id="IPR023296">
    <property type="entry name" value="Glyco_hydro_beta-prop_sf"/>
</dbReference>
<gene>
    <name evidence="11" type="ORF">B0I36DRAFT_326810</name>
</gene>
<dbReference type="InterPro" id="IPR006710">
    <property type="entry name" value="Glyco_hydro_43"/>
</dbReference>
<dbReference type="OrthoDB" id="195678at2759"/>
<evidence type="ECO:0000256" key="6">
    <source>
        <dbReference type="PIRSR" id="PIRSR606710-1"/>
    </source>
</evidence>
<name>A0A9P8Y162_9PEZI</name>
<proteinExistence type="inferred from homology"/>
<dbReference type="InterPro" id="IPR050727">
    <property type="entry name" value="GH43_arabinanases"/>
</dbReference>
<dbReference type="GeneID" id="70183931"/>
<dbReference type="EMBL" id="JAGTJQ010000007">
    <property type="protein sequence ID" value="KAH7027285.1"/>
    <property type="molecule type" value="Genomic_DNA"/>
</dbReference>
<evidence type="ECO:0000256" key="3">
    <source>
        <dbReference type="ARBA" id="ARBA00022801"/>
    </source>
</evidence>
<sequence>MKTAWPLLWSRRKKWVIASLASLCIIALILEGGNSGGGGGGGAGNNDEDDDDGYTGDGYAGSLRWPNPESIKGVIPNNAIYVTLDPTLVRRDDGKLFLLTTRAQHGSTWTADSLYGPWEYQGDTLDEQGGAPSVHRVGNTWAMFHNQHFDYSTVGVSHPESSSPFHDASIVVQTSDTLEPKSWVRQGRLNITWAMKYNVLDAALLTVNSTTAARDGTTGQRQQQHLLTFGSYQEGLFQVPLANPPFKLADNAMSLMTHLERNTTAVQPRDQTEAAYIFARKGWYYLFYSSGRCCPEHSPQTGQLQWMRYDQAYRVVVCRSRRPGGGYVDREGRDCLTENGGTVVLASHDEIFAPGGQGVLDDPEAGLILYYHYARYDMARDKVDDTRKGFLFGWNKLRFDRDEWPYIDGA</sequence>
<dbReference type="GO" id="GO:0004553">
    <property type="term" value="F:hydrolase activity, hydrolyzing O-glycosyl compounds"/>
    <property type="evidence" value="ECO:0007669"/>
    <property type="project" value="InterPro"/>
</dbReference>
<feature type="site" description="Important for catalytic activity, responsible for pKa modulation of the active site Glu and correct orientation of both the proton donor and substrate" evidence="7">
    <location>
        <position position="201"/>
    </location>
</feature>
<feature type="chain" id="PRO_5040402941" description="Endo-1,5-alpha-L-arabinanase A" evidence="10">
    <location>
        <begin position="36"/>
        <end position="410"/>
    </location>
</feature>
<dbReference type="AlphaFoldDB" id="A0A9P8Y162"/>
<feature type="active site" description="Proton acceptor" evidence="6">
    <location>
        <position position="85"/>
    </location>
</feature>
<evidence type="ECO:0000256" key="4">
    <source>
        <dbReference type="ARBA" id="ARBA00023295"/>
    </source>
</evidence>
<evidence type="ECO:0000256" key="1">
    <source>
        <dbReference type="ARBA" id="ARBA00004834"/>
    </source>
</evidence>
<keyword evidence="12" id="KW-1185">Reference proteome</keyword>
<comment type="caution">
    <text evidence="11">The sequence shown here is derived from an EMBL/GenBank/DDBJ whole genome shotgun (WGS) entry which is preliminary data.</text>
</comment>
<feature type="active site" description="Proton donor" evidence="6">
    <location>
        <position position="273"/>
    </location>
</feature>
<dbReference type="Pfam" id="PF04616">
    <property type="entry name" value="Glyco_hydro_43"/>
    <property type="match status" value="1"/>
</dbReference>
<accession>A0A9P8Y162</accession>
<comment type="pathway">
    <text evidence="1">Glycan metabolism; L-arabinan degradation.</text>
</comment>
<dbReference type="PANTHER" id="PTHR43301">
    <property type="entry name" value="ARABINAN ENDO-1,5-ALPHA-L-ARABINOSIDASE"/>
    <property type="match status" value="1"/>
</dbReference>
<feature type="signal peptide" evidence="10">
    <location>
        <begin position="1"/>
        <end position="35"/>
    </location>
</feature>
<evidence type="ECO:0000256" key="10">
    <source>
        <dbReference type="SAM" id="SignalP"/>
    </source>
</evidence>
<dbReference type="SUPFAM" id="SSF75005">
    <property type="entry name" value="Arabinanase/levansucrase/invertase"/>
    <property type="match status" value="1"/>
</dbReference>
<evidence type="ECO:0000256" key="5">
    <source>
        <dbReference type="ARBA" id="ARBA00042202"/>
    </source>
</evidence>
<keyword evidence="4 8" id="KW-0326">Glycosidase</keyword>
<evidence type="ECO:0000256" key="9">
    <source>
        <dbReference type="SAM" id="MobiDB-lite"/>
    </source>
</evidence>
<evidence type="ECO:0000256" key="2">
    <source>
        <dbReference type="ARBA" id="ARBA00009865"/>
    </source>
</evidence>
<reference evidence="11" key="1">
    <citation type="journal article" date="2021" name="Nat. Commun.">
        <title>Genetic determinants of endophytism in the Arabidopsis root mycobiome.</title>
        <authorList>
            <person name="Mesny F."/>
            <person name="Miyauchi S."/>
            <person name="Thiergart T."/>
            <person name="Pickel B."/>
            <person name="Atanasova L."/>
            <person name="Karlsson M."/>
            <person name="Huettel B."/>
            <person name="Barry K.W."/>
            <person name="Haridas S."/>
            <person name="Chen C."/>
            <person name="Bauer D."/>
            <person name="Andreopoulos W."/>
            <person name="Pangilinan J."/>
            <person name="LaButti K."/>
            <person name="Riley R."/>
            <person name="Lipzen A."/>
            <person name="Clum A."/>
            <person name="Drula E."/>
            <person name="Henrissat B."/>
            <person name="Kohler A."/>
            <person name="Grigoriev I.V."/>
            <person name="Martin F.M."/>
            <person name="Hacquard S."/>
        </authorList>
    </citation>
    <scope>NUCLEOTIDE SEQUENCE</scope>
    <source>
        <strain evidence="11">MPI-CAGE-CH-0230</strain>
    </source>
</reference>
<organism evidence="11 12">
    <name type="scientific">Microdochium trichocladiopsis</name>
    <dbReference type="NCBI Taxonomy" id="1682393"/>
    <lineage>
        <taxon>Eukaryota</taxon>
        <taxon>Fungi</taxon>
        <taxon>Dikarya</taxon>
        <taxon>Ascomycota</taxon>
        <taxon>Pezizomycotina</taxon>
        <taxon>Sordariomycetes</taxon>
        <taxon>Xylariomycetidae</taxon>
        <taxon>Xylariales</taxon>
        <taxon>Microdochiaceae</taxon>
        <taxon>Microdochium</taxon>
    </lineage>
</organism>
<protein>
    <recommendedName>
        <fullName evidence="5">Endo-1,5-alpha-L-arabinanase A</fullName>
    </recommendedName>
</protein>
<keyword evidence="10" id="KW-0732">Signal</keyword>
<dbReference type="GO" id="GO:0005975">
    <property type="term" value="P:carbohydrate metabolic process"/>
    <property type="evidence" value="ECO:0007669"/>
    <property type="project" value="InterPro"/>
</dbReference>
<keyword evidence="3 8" id="KW-0378">Hydrolase</keyword>
<evidence type="ECO:0000313" key="12">
    <source>
        <dbReference type="Proteomes" id="UP000756346"/>
    </source>
</evidence>
<feature type="region of interest" description="Disordered" evidence="9">
    <location>
        <begin position="38"/>
        <end position="59"/>
    </location>
</feature>
<dbReference type="Gene3D" id="2.115.10.20">
    <property type="entry name" value="Glycosyl hydrolase domain, family 43"/>
    <property type="match status" value="1"/>
</dbReference>
<dbReference type="Proteomes" id="UP000756346">
    <property type="component" value="Unassembled WGS sequence"/>
</dbReference>
<evidence type="ECO:0000256" key="7">
    <source>
        <dbReference type="PIRSR" id="PIRSR606710-2"/>
    </source>
</evidence>
<evidence type="ECO:0000313" key="11">
    <source>
        <dbReference type="EMBL" id="KAH7027285.1"/>
    </source>
</evidence>
<comment type="similarity">
    <text evidence="2 8">Belongs to the glycosyl hydrolase 43 family.</text>
</comment>
<dbReference type="PANTHER" id="PTHR43301:SF3">
    <property type="entry name" value="ARABINAN ENDO-1,5-ALPHA-L-ARABINOSIDASE A-RELATED"/>
    <property type="match status" value="1"/>
</dbReference>
<dbReference type="RefSeq" id="XP_046010084.1">
    <property type="nucleotide sequence ID" value="XM_046154385.1"/>
</dbReference>
<evidence type="ECO:0000256" key="8">
    <source>
        <dbReference type="RuleBase" id="RU361187"/>
    </source>
</evidence>